<protein>
    <submittedName>
        <fullName evidence="3">Methyltransferase domain-containing protein</fullName>
    </submittedName>
</protein>
<feature type="compositionally biased region" description="Polar residues" evidence="1">
    <location>
        <begin position="1"/>
        <end position="12"/>
    </location>
</feature>
<dbReference type="Gene3D" id="3.40.50.150">
    <property type="entry name" value="Vaccinia Virus protein VP39"/>
    <property type="match status" value="1"/>
</dbReference>
<sequence>MKIRTTASTARGSFNGVGPDDRNDDWEDDRAVPVTDAFGRMCRDYARDELAAPPTYHRDDGETNEAHLGHYFDQYDEWAELDRVAVDAVEGVDAETTHSASVPRTLDLGCGVGRTMLRLQSVGHDVLGVDVSPGAVAVTRERGVERAAVMDLFSPATVGPFDAALVVGQQWCAAGTRNRFRRLLCDLAEVVRPGGTLVGDVADPTEAPPEHESYMADHRVAPGVVTRRFRLAYDGEFDPWVTLLMLSIDRFREVVADTPWTVSDVHRDGGRYVAVLRRQPE</sequence>
<evidence type="ECO:0000256" key="1">
    <source>
        <dbReference type="SAM" id="MobiDB-lite"/>
    </source>
</evidence>
<dbReference type="CDD" id="cd02440">
    <property type="entry name" value="AdoMet_MTases"/>
    <property type="match status" value="1"/>
</dbReference>
<keyword evidence="3" id="KW-0808">Transferase</keyword>
<dbReference type="GO" id="GO:0032259">
    <property type="term" value="P:methylation"/>
    <property type="evidence" value="ECO:0007669"/>
    <property type="project" value="UniProtKB-KW"/>
</dbReference>
<evidence type="ECO:0000259" key="2">
    <source>
        <dbReference type="Pfam" id="PF08241"/>
    </source>
</evidence>
<feature type="region of interest" description="Disordered" evidence="1">
    <location>
        <begin position="1"/>
        <end position="29"/>
    </location>
</feature>
<organism evidence="3 4">
    <name type="scientific">Halogranum amylolyticum</name>
    <dbReference type="NCBI Taxonomy" id="660520"/>
    <lineage>
        <taxon>Archaea</taxon>
        <taxon>Methanobacteriati</taxon>
        <taxon>Methanobacteriota</taxon>
        <taxon>Stenosarchaea group</taxon>
        <taxon>Halobacteria</taxon>
        <taxon>Halobacteriales</taxon>
        <taxon>Haloferacaceae</taxon>
    </lineage>
</organism>
<dbReference type="GO" id="GO:0008757">
    <property type="term" value="F:S-adenosylmethionine-dependent methyltransferase activity"/>
    <property type="evidence" value="ECO:0007669"/>
    <property type="project" value="InterPro"/>
</dbReference>
<proteinExistence type="predicted"/>
<evidence type="ECO:0000313" key="3">
    <source>
        <dbReference type="EMBL" id="SEO97305.1"/>
    </source>
</evidence>
<keyword evidence="3" id="KW-0489">Methyltransferase</keyword>
<name>A0A1H8U2F7_9EURY</name>
<accession>A0A1H8U2F7</accession>
<evidence type="ECO:0000313" key="4">
    <source>
        <dbReference type="Proteomes" id="UP000199126"/>
    </source>
</evidence>
<dbReference type="EMBL" id="FODV01000009">
    <property type="protein sequence ID" value="SEO97305.1"/>
    <property type="molecule type" value="Genomic_DNA"/>
</dbReference>
<dbReference type="InterPro" id="IPR029063">
    <property type="entry name" value="SAM-dependent_MTases_sf"/>
</dbReference>
<keyword evidence="4" id="KW-1185">Reference proteome</keyword>
<dbReference type="SUPFAM" id="SSF53335">
    <property type="entry name" value="S-adenosyl-L-methionine-dependent methyltransferases"/>
    <property type="match status" value="1"/>
</dbReference>
<feature type="domain" description="Methyltransferase type 11" evidence="2">
    <location>
        <begin position="106"/>
        <end position="198"/>
    </location>
</feature>
<dbReference type="Proteomes" id="UP000199126">
    <property type="component" value="Unassembled WGS sequence"/>
</dbReference>
<gene>
    <name evidence="3" type="ORF">SAMN04487948_10986</name>
</gene>
<dbReference type="AlphaFoldDB" id="A0A1H8U2F7"/>
<reference evidence="4" key="1">
    <citation type="submission" date="2016-10" db="EMBL/GenBank/DDBJ databases">
        <authorList>
            <person name="Varghese N."/>
            <person name="Submissions S."/>
        </authorList>
    </citation>
    <scope>NUCLEOTIDE SEQUENCE [LARGE SCALE GENOMIC DNA]</scope>
    <source>
        <strain evidence="4">CGMCC 1.10121</strain>
    </source>
</reference>
<dbReference type="InterPro" id="IPR013216">
    <property type="entry name" value="Methyltransf_11"/>
</dbReference>
<dbReference type="Pfam" id="PF08241">
    <property type="entry name" value="Methyltransf_11"/>
    <property type="match status" value="1"/>
</dbReference>